<sequence length="1153" mass="120976">MGGEATQAAVSFRVLGPLEAVGAHGPLALKGPRHRAVLARLLVAEGRAVPVDRLVDDLWEAPAEGSVAAVRTFVSALRRSLEPDRPARRPARLLVTAPPGYALRAGPDAVDARRFAAAVARGGALLTEDRPGAALDGLEEALGWWRGPAYAEFAAYPWARAEADRLEGLRLLAVERHAEALLALGRAGDAVPALEAHALAHPLRENAWRQWALALYRSGRQGDALAALRRARRTLADELGVDPGPELRRLESDVLAQAPHLIPRAATAVPARAESAPERAQRPFVGRARELELLEGAAASAAPRAPARVALVSGDAGAGKTALAEELARRLAGRGWTAAWGRGPEHEGAPAVWPWTQIAAVLTAAADTATHGVATGPAQAAEHAADPGAPRAATTDPTGTGSGAPRIDTATATGITAPSGTAAPARDDDTTAPGVASADPAAARFGVLRRAARLLASATRRGPVLLVFDDLHRAAEETLELFTFLAAEPLPGPVLLVGTYRTGEVLPALTAALARLAPGEPARAYLGGLAEDATGALVRALVGRDVDGRALRTVHRRSGGNPFFVRELARLLSDGDGAALDAVPAGVRDVIRHRLGSLTPGARALLRQASVIGRDIDPDVLSALSPDGDALLDALDEALEAGFLTDRAEPDEPDGAPGLRFAHVLVRDTLYQDLSRPRRAHWHTAVAEAVEALHPDRADLLAHHFGRAGTRATATRAAHHARTAALRAEERFAPHEAARLWREAVAAHDRSGEDRPRERLEAVMGMVRALAVTGRLEEARHHRARAVAAAEELGDAELTAQVITAFDVPALWPRNDDEELARQIAGAAERTLAALPEDRPEQRVRLLCALALELRGTATGRGPDAARRAEEAARGLGDPALLCLALNARFMQSFQGSGRAPQRVEIGAELVDLASRHGLVTFEVLGHLVLVQAHSALADFGAADAHAADADRLGSRYGIPLVGVFTRWYEALRTAARGAVEEAEAAYRAASVRLADTGMPGVEQGILPLALLCLRLQGGRPAPVDPRQDWGPYAPWADALASPESAPPPPDAPPGLLGEALTCLAARAATAVGDHPAMERAHRLLSPAAGELAGAGSGLLTLGPVAHQLGDLDRALGRRERAAEHYRLALRVAIRAGSPHWTAAARAALADLG</sequence>
<dbReference type="SUPFAM" id="SSF48452">
    <property type="entry name" value="TPR-like"/>
    <property type="match status" value="1"/>
</dbReference>
<dbReference type="Pfam" id="PF00486">
    <property type="entry name" value="Trans_reg_C"/>
    <property type="match status" value="1"/>
</dbReference>
<organism evidence="8 9">
    <name type="scientific">Nocardiopsis dassonvillei (strain ATCC 23218 / DSM 43111 / CIP 107115 / JCM 7437 / KCTC 9190 / NBRC 14626 / NCTC 10488 / NRRL B-5397 / IMRU 509)</name>
    <name type="common">Actinomadura dassonvillei</name>
    <dbReference type="NCBI Taxonomy" id="446468"/>
    <lineage>
        <taxon>Bacteria</taxon>
        <taxon>Bacillati</taxon>
        <taxon>Actinomycetota</taxon>
        <taxon>Actinomycetes</taxon>
        <taxon>Streptosporangiales</taxon>
        <taxon>Nocardiopsidaceae</taxon>
        <taxon>Nocardiopsis</taxon>
    </lineage>
</organism>
<dbReference type="Pfam" id="PF03704">
    <property type="entry name" value="BTAD"/>
    <property type="match status" value="1"/>
</dbReference>
<accession>D7AUI2</accession>
<feature type="region of interest" description="Disordered" evidence="6">
    <location>
        <begin position="1035"/>
        <end position="1057"/>
    </location>
</feature>
<comment type="similarity">
    <text evidence="1">Belongs to the AfsR/DnrI/RedD regulatory family.</text>
</comment>
<dbReference type="STRING" id="446468.Ndas_2140"/>
<dbReference type="Gene3D" id="1.25.40.10">
    <property type="entry name" value="Tetratricopeptide repeat domain"/>
    <property type="match status" value="1"/>
</dbReference>
<dbReference type="eggNOG" id="COG3899">
    <property type="taxonomic scope" value="Bacteria"/>
</dbReference>
<dbReference type="InterPro" id="IPR005158">
    <property type="entry name" value="BTAD"/>
</dbReference>
<feature type="DNA-binding region" description="OmpR/PhoB-type" evidence="5">
    <location>
        <begin position="2"/>
        <end position="105"/>
    </location>
</feature>
<dbReference type="eggNOG" id="COG3629">
    <property type="taxonomic scope" value="Bacteria"/>
</dbReference>
<dbReference type="FunFam" id="1.25.40.10:FF:000222">
    <property type="entry name" value="SARP family transcriptional regulator"/>
    <property type="match status" value="1"/>
</dbReference>
<keyword evidence="9" id="KW-1185">Reference proteome</keyword>
<evidence type="ECO:0000256" key="4">
    <source>
        <dbReference type="ARBA" id="ARBA00023163"/>
    </source>
</evidence>
<dbReference type="GO" id="GO:0000160">
    <property type="term" value="P:phosphorelay signal transduction system"/>
    <property type="evidence" value="ECO:0007669"/>
    <property type="project" value="InterPro"/>
</dbReference>
<dbReference type="Pfam" id="PF13191">
    <property type="entry name" value="AAA_16"/>
    <property type="match status" value="1"/>
</dbReference>
<evidence type="ECO:0000256" key="2">
    <source>
        <dbReference type="ARBA" id="ARBA00023015"/>
    </source>
</evidence>
<evidence type="ECO:0000256" key="1">
    <source>
        <dbReference type="ARBA" id="ARBA00005820"/>
    </source>
</evidence>
<dbReference type="GeneID" id="91484727"/>
<feature type="domain" description="OmpR/PhoB-type" evidence="7">
    <location>
        <begin position="2"/>
        <end position="105"/>
    </location>
</feature>
<dbReference type="InterPro" id="IPR036388">
    <property type="entry name" value="WH-like_DNA-bd_sf"/>
</dbReference>
<proteinExistence type="inferred from homology"/>
<dbReference type="PANTHER" id="PTHR35807:SF1">
    <property type="entry name" value="TRANSCRIPTIONAL REGULATOR REDD"/>
    <property type="match status" value="1"/>
</dbReference>
<dbReference type="InterPro" id="IPR016032">
    <property type="entry name" value="Sig_transdc_resp-reg_C-effctor"/>
</dbReference>
<dbReference type="EMBL" id="CP002040">
    <property type="protein sequence ID" value="ADH67562.1"/>
    <property type="molecule type" value="Genomic_DNA"/>
</dbReference>
<keyword evidence="3 5" id="KW-0238">DNA-binding</keyword>
<evidence type="ECO:0000259" key="7">
    <source>
        <dbReference type="PROSITE" id="PS51755"/>
    </source>
</evidence>
<dbReference type="InterPro" id="IPR051677">
    <property type="entry name" value="AfsR-DnrI-RedD_regulator"/>
</dbReference>
<dbReference type="SUPFAM" id="SSF46894">
    <property type="entry name" value="C-terminal effector domain of the bipartite response regulators"/>
    <property type="match status" value="1"/>
</dbReference>
<dbReference type="GO" id="GO:0006355">
    <property type="term" value="P:regulation of DNA-templated transcription"/>
    <property type="evidence" value="ECO:0007669"/>
    <property type="project" value="InterPro"/>
</dbReference>
<dbReference type="KEGG" id="nda:Ndas_2140"/>
<dbReference type="AlphaFoldDB" id="D7AUI2"/>
<dbReference type="OrthoDB" id="134712at2"/>
<keyword evidence="4" id="KW-0804">Transcription</keyword>
<dbReference type="GO" id="GO:0003677">
    <property type="term" value="F:DNA binding"/>
    <property type="evidence" value="ECO:0007669"/>
    <property type="project" value="UniProtKB-UniRule"/>
</dbReference>
<dbReference type="SUPFAM" id="SSF52540">
    <property type="entry name" value="P-loop containing nucleoside triphosphate hydrolases"/>
    <property type="match status" value="1"/>
</dbReference>
<feature type="region of interest" description="Disordered" evidence="6">
    <location>
        <begin position="375"/>
        <end position="436"/>
    </location>
</feature>
<feature type="compositionally biased region" description="Polar residues" evidence="6">
    <location>
        <begin position="410"/>
        <end position="419"/>
    </location>
</feature>
<gene>
    <name evidence="8" type="ordered locus">Ndas_2140</name>
</gene>
<evidence type="ECO:0000313" key="8">
    <source>
        <dbReference type="EMBL" id="ADH67562.1"/>
    </source>
</evidence>
<reference evidence="8 9" key="1">
    <citation type="journal article" date="2010" name="Stand. Genomic Sci.">
        <title>Complete genome sequence of Nocardiopsis dassonvillei type strain (IMRU 509).</title>
        <authorList>
            <person name="Sun H."/>
            <person name="Lapidus A."/>
            <person name="Nolan M."/>
            <person name="Lucas S."/>
            <person name="Del Rio T.G."/>
            <person name="Tice H."/>
            <person name="Cheng J.F."/>
            <person name="Tapia R."/>
            <person name="Han C."/>
            <person name="Goodwin L."/>
            <person name="Pitluck S."/>
            <person name="Pagani I."/>
            <person name="Ivanova N."/>
            <person name="Mavromatis K."/>
            <person name="Mikhailova N."/>
            <person name="Pati A."/>
            <person name="Chen A."/>
            <person name="Palaniappan K."/>
            <person name="Land M."/>
            <person name="Hauser L."/>
            <person name="Chang Y.J."/>
            <person name="Jeffries C.D."/>
            <person name="Djao O.D."/>
            <person name="Rohde M."/>
            <person name="Sikorski J."/>
            <person name="Goker M."/>
            <person name="Woyke T."/>
            <person name="Bristow J."/>
            <person name="Eisen J.A."/>
            <person name="Markowitz V."/>
            <person name="Hugenholtz P."/>
            <person name="Kyrpides N.C."/>
            <person name="Klenk H.P."/>
        </authorList>
    </citation>
    <scope>NUCLEOTIDE SEQUENCE [LARGE SCALE GENOMIC DNA]</scope>
    <source>
        <strain evidence="9">ATCC 23218 / DSM 43111 / CIP 107115 / JCM 7437 / KCTC 9190 / NBRC 14626 / NCTC 10488 / NRRL B-5397 / IMRU 509</strain>
    </source>
</reference>
<evidence type="ECO:0000313" key="9">
    <source>
        <dbReference type="Proteomes" id="UP000002219"/>
    </source>
</evidence>
<dbReference type="InterPro" id="IPR027417">
    <property type="entry name" value="P-loop_NTPase"/>
</dbReference>
<dbReference type="HOGENOM" id="CLU_006850_5_0_11"/>
<name>D7AUI2_NOCDD</name>
<dbReference type="SMART" id="SM01043">
    <property type="entry name" value="BTAD"/>
    <property type="match status" value="1"/>
</dbReference>
<evidence type="ECO:0000256" key="5">
    <source>
        <dbReference type="PROSITE-ProRule" id="PRU01091"/>
    </source>
</evidence>
<dbReference type="InterPro" id="IPR041664">
    <property type="entry name" value="AAA_16"/>
</dbReference>
<dbReference type="PROSITE" id="PS51755">
    <property type="entry name" value="OMPR_PHOB"/>
    <property type="match status" value="1"/>
</dbReference>
<dbReference type="Proteomes" id="UP000002219">
    <property type="component" value="Chromosome 1"/>
</dbReference>
<protein>
    <submittedName>
        <fullName evidence="8">Transcriptional regulator, SARP family</fullName>
    </submittedName>
</protein>
<dbReference type="RefSeq" id="WP_013153169.1">
    <property type="nucleotide sequence ID" value="NC_014210.1"/>
</dbReference>
<evidence type="ECO:0000256" key="3">
    <source>
        <dbReference type="ARBA" id="ARBA00023125"/>
    </source>
</evidence>
<keyword evidence="2" id="KW-0805">Transcription regulation</keyword>
<dbReference type="InterPro" id="IPR001867">
    <property type="entry name" value="OmpR/PhoB-type_DNA-bd"/>
</dbReference>
<dbReference type="Gene3D" id="1.10.10.10">
    <property type="entry name" value="Winged helix-like DNA-binding domain superfamily/Winged helix DNA-binding domain"/>
    <property type="match status" value="1"/>
</dbReference>
<dbReference type="InterPro" id="IPR011990">
    <property type="entry name" value="TPR-like_helical_dom_sf"/>
</dbReference>
<dbReference type="PANTHER" id="PTHR35807">
    <property type="entry name" value="TRANSCRIPTIONAL REGULATOR REDD-RELATED"/>
    <property type="match status" value="1"/>
</dbReference>
<dbReference type="CDD" id="cd15831">
    <property type="entry name" value="BTAD"/>
    <property type="match status" value="1"/>
</dbReference>
<evidence type="ECO:0000256" key="6">
    <source>
        <dbReference type="SAM" id="MobiDB-lite"/>
    </source>
</evidence>
<dbReference type="SMART" id="SM00862">
    <property type="entry name" value="Trans_reg_C"/>
    <property type="match status" value="1"/>
</dbReference>